<dbReference type="PROSITE" id="PS50082">
    <property type="entry name" value="WD_REPEATS_2"/>
    <property type="match status" value="4"/>
</dbReference>
<comment type="caution">
    <text evidence="4">The sequence shown here is derived from an EMBL/GenBank/DDBJ whole genome shotgun (WGS) entry which is preliminary data.</text>
</comment>
<dbReference type="SUPFAM" id="SSF50998">
    <property type="entry name" value="Quinoprotein alcohol dehydrogenase-like"/>
    <property type="match status" value="1"/>
</dbReference>
<keyword evidence="2" id="KW-0677">Repeat</keyword>
<evidence type="ECO:0000256" key="1">
    <source>
        <dbReference type="ARBA" id="ARBA00022574"/>
    </source>
</evidence>
<dbReference type="PANTHER" id="PTHR19848">
    <property type="entry name" value="WD40 REPEAT PROTEIN"/>
    <property type="match status" value="1"/>
</dbReference>
<dbReference type="SMART" id="SM00320">
    <property type="entry name" value="WD40"/>
    <property type="match status" value="6"/>
</dbReference>
<evidence type="ECO:0000256" key="2">
    <source>
        <dbReference type="ARBA" id="ARBA00022737"/>
    </source>
</evidence>
<accession>A0A4Z0PWS4</accession>
<dbReference type="Pfam" id="PF00400">
    <property type="entry name" value="WD40"/>
    <property type="match status" value="4"/>
</dbReference>
<keyword evidence="1 3" id="KW-0853">WD repeat</keyword>
<dbReference type="OrthoDB" id="933690at2"/>
<dbReference type="Proteomes" id="UP000297549">
    <property type="component" value="Unassembled WGS sequence"/>
</dbReference>
<dbReference type="InterPro" id="IPR011047">
    <property type="entry name" value="Quinoprotein_ADH-like_sf"/>
</dbReference>
<feature type="repeat" description="WD" evidence="3">
    <location>
        <begin position="227"/>
        <end position="268"/>
    </location>
</feature>
<dbReference type="CDD" id="cd00200">
    <property type="entry name" value="WD40"/>
    <property type="match status" value="1"/>
</dbReference>
<dbReference type="InterPro" id="IPR001680">
    <property type="entry name" value="WD40_rpt"/>
</dbReference>
<dbReference type="InterPro" id="IPR015943">
    <property type="entry name" value="WD40/YVTN_repeat-like_dom_sf"/>
</dbReference>
<proteinExistence type="predicted"/>
<dbReference type="Gene3D" id="2.130.10.10">
    <property type="entry name" value="YVTN repeat-like/Quinoprotein amine dehydrogenase"/>
    <property type="match status" value="2"/>
</dbReference>
<dbReference type="PANTHER" id="PTHR19848:SF8">
    <property type="entry name" value="F-BOX AND WD REPEAT DOMAIN CONTAINING 7"/>
    <property type="match status" value="1"/>
</dbReference>
<dbReference type="PROSITE" id="PS50294">
    <property type="entry name" value="WD_REPEATS_REGION"/>
    <property type="match status" value="3"/>
</dbReference>
<evidence type="ECO:0000313" key="4">
    <source>
        <dbReference type="EMBL" id="TGE22220.1"/>
    </source>
</evidence>
<evidence type="ECO:0000313" key="5">
    <source>
        <dbReference type="Proteomes" id="UP000297549"/>
    </source>
</evidence>
<feature type="repeat" description="WD" evidence="3">
    <location>
        <begin position="274"/>
        <end position="307"/>
    </location>
</feature>
<gene>
    <name evidence="4" type="ORF">E5K00_18405</name>
</gene>
<dbReference type="InterPro" id="IPR020472">
    <property type="entry name" value="WD40_PAC1"/>
</dbReference>
<dbReference type="RefSeq" id="WP_135464739.1">
    <property type="nucleotide sequence ID" value="NZ_SRLC01000002.1"/>
</dbReference>
<evidence type="ECO:0000256" key="3">
    <source>
        <dbReference type="PROSITE-ProRule" id="PRU00221"/>
    </source>
</evidence>
<dbReference type="AlphaFoldDB" id="A0A4Z0PWS4"/>
<keyword evidence="5" id="KW-1185">Reference proteome</keyword>
<feature type="repeat" description="WD" evidence="3">
    <location>
        <begin position="184"/>
        <end position="225"/>
    </location>
</feature>
<reference evidence="4 5" key="1">
    <citation type="submission" date="2019-04" db="EMBL/GenBank/DDBJ databases">
        <authorList>
            <person name="Feng G."/>
            <person name="Zhang J."/>
            <person name="Zhu H."/>
        </authorList>
    </citation>
    <scope>NUCLEOTIDE SEQUENCE [LARGE SCALE GENOMIC DNA]</scope>
    <source>
        <strain evidence="4 5">JCM 31653</strain>
    </source>
</reference>
<organism evidence="4 5">
    <name type="scientific">Hymenobacter aquaticus</name>
    <dbReference type="NCBI Taxonomy" id="1867101"/>
    <lineage>
        <taxon>Bacteria</taxon>
        <taxon>Pseudomonadati</taxon>
        <taxon>Bacteroidota</taxon>
        <taxon>Cytophagia</taxon>
        <taxon>Cytophagales</taxon>
        <taxon>Hymenobacteraceae</taxon>
        <taxon>Hymenobacter</taxon>
    </lineage>
</organism>
<dbReference type="EMBL" id="SRLC01000002">
    <property type="protein sequence ID" value="TGE22220.1"/>
    <property type="molecule type" value="Genomic_DNA"/>
</dbReference>
<feature type="repeat" description="WD" evidence="3">
    <location>
        <begin position="15"/>
        <end position="47"/>
    </location>
</feature>
<sequence>MPLLFRPEVQKLATLTGHHDCVYALTGSAQETVVYSAGSDGFVVAWDSAAPEQDGELVARVENSVYALRYLPKRQLLLIGHNFQGLQVIDRPAKKLVHATALPPVAIFDIAYSEARQRIYVAMADGTLAVLHGEDFRLLQLLRLSEKSLRCLALHEQRGELAVGGSDTLIRVLDAATLTVKYTLEGSTNSVFTATYSPDGTYLLTAGRDAHLRIWDVQQGYREQQSIIAHLFAINHVAYSPDGQFFATCSMDKSIKLWEAESFRLLRVLDKARHAGHGTSVNKLFWSGPRKRLVSCSDDRSLAVWELHVAPNAL</sequence>
<dbReference type="PROSITE" id="PS00678">
    <property type="entry name" value="WD_REPEATS_1"/>
    <property type="match status" value="2"/>
</dbReference>
<name>A0A4Z0PWS4_9BACT</name>
<dbReference type="PRINTS" id="PR00320">
    <property type="entry name" value="GPROTEINBRPT"/>
</dbReference>
<dbReference type="InterPro" id="IPR019775">
    <property type="entry name" value="WD40_repeat_CS"/>
</dbReference>
<protein>
    <submittedName>
        <fullName evidence="4">WD40 repeat domain-containing protein</fullName>
    </submittedName>
</protein>